<dbReference type="PANTHER" id="PTHR43159">
    <property type="entry name" value="ENOYL-[ACYL-CARRIER-PROTEIN] REDUCTASE"/>
    <property type="match status" value="1"/>
</dbReference>
<dbReference type="CDD" id="cd05372">
    <property type="entry name" value="ENR_SDR"/>
    <property type="match status" value="1"/>
</dbReference>
<gene>
    <name evidence="13" type="ORF">CCO03_12285</name>
</gene>
<feature type="binding site" evidence="12">
    <location>
        <position position="168"/>
    </location>
    <ligand>
        <name>NAD(+)</name>
        <dbReference type="ChEBI" id="CHEBI:57540"/>
    </ligand>
</feature>
<dbReference type="OrthoDB" id="9803628at2"/>
<dbReference type="NCBIfam" id="NF005422">
    <property type="entry name" value="PRK06997.1"/>
    <property type="match status" value="1"/>
</dbReference>
<accession>A0A1Y0EPI9</accession>
<proteinExistence type="inferred from homology"/>
<keyword evidence="14" id="KW-1185">Reference proteome</keyword>
<evidence type="ECO:0000256" key="6">
    <source>
        <dbReference type="ARBA" id="ARBA00023027"/>
    </source>
</evidence>
<evidence type="ECO:0000313" key="13">
    <source>
        <dbReference type="EMBL" id="ARU05360.1"/>
    </source>
</evidence>
<evidence type="ECO:0000256" key="8">
    <source>
        <dbReference type="ARBA" id="ARBA00023160"/>
    </source>
</evidence>
<dbReference type="UniPathway" id="UPA00094"/>
<name>A0A1Y0EPI9_9BURK</name>
<dbReference type="Gene3D" id="1.10.8.400">
    <property type="entry name" value="Enoyl acyl carrier protein reductase"/>
    <property type="match status" value="1"/>
</dbReference>
<protein>
    <recommendedName>
        <fullName evidence="9">Enoyl-[acyl-carrier-protein] reductase [NADH]</fullName>
        <ecNumber evidence="9">1.3.1.9</ecNumber>
    </recommendedName>
</protein>
<keyword evidence="4" id="KW-0276">Fatty acid metabolism</keyword>
<dbReference type="FunFam" id="3.40.50.720:FF:000054">
    <property type="entry name" value="Enoyl-[acyl-carrier-protein] reductase [NADH]"/>
    <property type="match status" value="1"/>
</dbReference>
<keyword evidence="3 9" id="KW-0444">Lipid biosynthesis</keyword>
<evidence type="ECO:0000256" key="10">
    <source>
        <dbReference type="PIRSR" id="PIRSR000094-1"/>
    </source>
</evidence>
<dbReference type="SUPFAM" id="SSF51735">
    <property type="entry name" value="NAD(P)-binding Rossmann-fold domains"/>
    <property type="match status" value="1"/>
</dbReference>
<dbReference type="Pfam" id="PF13561">
    <property type="entry name" value="adh_short_C2"/>
    <property type="match status" value="1"/>
</dbReference>
<dbReference type="PRINTS" id="PR00081">
    <property type="entry name" value="GDHRDH"/>
</dbReference>
<dbReference type="GO" id="GO:0004318">
    <property type="term" value="F:enoyl-[acyl-carrier-protein] reductase (NADH) activity"/>
    <property type="evidence" value="ECO:0007669"/>
    <property type="project" value="UniProtKB-EC"/>
</dbReference>
<dbReference type="RefSeq" id="WP_087281446.1">
    <property type="nucleotide sequence ID" value="NZ_CP021455.1"/>
</dbReference>
<feature type="binding site" evidence="12">
    <location>
        <position position="97"/>
    </location>
    <ligand>
        <name>NAD(+)</name>
        <dbReference type="ChEBI" id="CHEBI:57540"/>
    </ligand>
</feature>
<dbReference type="GO" id="GO:0006633">
    <property type="term" value="P:fatty acid biosynthetic process"/>
    <property type="evidence" value="ECO:0007669"/>
    <property type="project" value="UniProtKB-UniPathway"/>
</dbReference>
<evidence type="ECO:0000256" key="7">
    <source>
        <dbReference type="ARBA" id="ARBA00023098"/>
    </source>
</evidence>
<feature type="binding site" evidence="12">
    <location>
        <begin position="201"/>
        <end position="205"/>
    </location>
    <ligand>
        <name>NAD(+)</name>
        <dbReference type="ChEBI" id="CHEBI:57540"/>
    </ligand>
</feature>
<dbReference type="Proteomes" id="UP000196138">
    <property type="component" value="Chromosome"/>
</dbReference>
<evidence type="ECO:0000256" key="2">
    <source>
        <dbReference type="ARBA" id="ARBA00009233"/>
    </source>
</evidence>
<feature type="binding site" evidence="11">
    <location>
        <position position="100"/>
    </location>
    <ligand>
        <name>substrate</name>
    </ligand>
</feature>
<dbReference type="InterPro" id="IPR002347">
    <property type="entry name" value="SDR_fam"/>
</dbReference>
<keyword evidence="6 9" id="KW-0520">NAD</keyword>
<dbReference type="PANTHER" id="PTHR43159:SF2">
    <property type="entry name" value="ENOYL-[ACYL-CARRIER-PROTEIN] REDUCTASE [NADH], CHLOROPLASTIC"/>
    <property type="match status" value="1"/>
</dbReference>
<evidence type="ECO:0000256" key="4">
    <source>
        <dbReference type="ARBA" id="ARBA00022832"/>
    </source>
</evidence>
<dbReference type="AlphaFoldDB" id="A0A1Y0EPI9"/>
<keyword evidence="7" id="KW-0443">Lipid metabolism</keyword>
<dbReference type="KEGG" id="cser:CCO03_12285"/>
<feature type="binding site" evidence="12">
    <location>
        <begin position="69"/>
        <end position="70"/>
    </location>
    <ligand>
        <name>NAD(+)</name>
        <dbReference type="ChEBI" id="CHEBI:57540"/>
    </ligand>
</feature>
<comment type="similarity">
    <text evidence="2 9">Belongs to the short-chain dehydrogenases/reductases (SDR) family. FabI subfamily.</text>
</comment>
<reference evidence="13 14" key="1">
    <citation type="submission" date="2017-05" db="EMBL/GenBank/DDBJ databases">
        <authorList>
            <person name="Song R."/>
            <person name="Chenine A.L."/>
            <person name="Ruprecht R.M."/>
        </authorList>
    </citation>
    <scope>NUCLEOTIDE SEQUENCE [LARGE SCALE GENOMIC DNA]</scope>
    <source>
        <strain evidence="13 14">DSM 26136</strain>
    </source>
</reference>
<sequence>MSQHPTGFLSGKKLLITGVLSNRSIAYGIAKACRAQGAELAFSYVGERFKDRITEFAAEFDSQLVFDCDVGDDAQIDAMFAGLGAAWGTFDGFVHAIGFAPREAIAGNFLDGLTRENWRIAQDISAYSFPAMAKAALPLLNDKSALLTLSYLGALRAIPNYNTMGAAKASLEASVRYLAEAVGRTADGRSIRVNGISAGPIKTLAASGIKDFGKLLSRVADAAPLRRNVTIEDVGNVAAFLLSDLASGVTAEITYVDGGFSETAGLSADQV</sequence>
<dbReference type="EC" id="1.3.1.9" evidence="9"/>
<evidence type="ECO:0000256" key="12">
    <source>
        <dbReference type="PIRSR" id="PIRSR000094-3"/>
    </source>
</evidence>
<evidence type="ECO:0000256" key="9">
    <source>
        <dbReference type="PIRNR" id="PIRNR000094"/>
    </source>
</evidence>
<comment type="pathway">
    <text evidence="1">Lipid metabolism; fatty acid biosynthesis.</text>
</comment>
<feature type="active site" description="Proton acceptor" evidence="10">
    <location>
        <position position="151"/>
    </location>
</feature>
<feature type="binding site" evidence="12">
    <location>
        <position position="18"/>
    </location>
    <ligand>
        <name>NAD(+)</name>
        <dbReference type="ChEBI" id="CHEBI:57540"/>
    </ligand>
</feature>
<keyword evidence="5 9" id="KW-0560">Oxidoreductase</keyword>
<evidence type="ECO:0000256" key="1">
    <source>
        <dbReference type="ARBA" id="ARBA00005194"/>
    </source>
</evidence>
<feature type="binding site" evidence="12">
    <location>
        <begin position="24"/>
        <end position="25"/>
    </location>
    <ligand>
        <name>NAD(+)</name>
        <dbReference type="ChEBI" id="CHEBI:57540"/>
    </ligand>
</feature>
<evidence type="ECO:0000313" key="14">
    <source>
        <dbReference type="Proteomes" id="UP000196138"/>
    </source>
</evidence>
<dbReference type="EMBL" id="CP021455">
    <property type="protein sequence ID" value="ARU05360.1"/>
    <property type="molecule type" value="Genomic_DNA"/>
</dbReference>
<dbReference type="InterPro" id="IPR036291">
    <property type="entry name" value="NAD(P)-bd_dom_sf"/>
</dbReference>
<evidence type="ECO:0000256" key="3">
    <source>
        <dbReference type="ARBA" id="ARBA00022516"/>
    </source>
</evidence>
<evidence type="ECO:0000256" key="5">
    <source>
        <dbReference type="ARBA" id="ARBA00023002"/>
    </source>
</evidence>
<feature type="active site" description="Proton acceptor" evidence="10">
    <location>
        <position position="161"/>
    </location>
</feature>
<keyword evidence="8 9" id="KW-0275">Fatty acid biosynthesis</keyword>
<organism evidence="13 14">
    <name type="scientific">Comamonas serinivorans</name>
    <dbReference type="NCBI Taxonomy" id="1082851"/>
    <lineage>
        <taxon>Bacteria</taxon>
        <taxon>Pseudomonadati</taxon>
        <taxon>Pseudomonadota</taxon>
        <taxon>Betaproteobacteria</taxon>
        <taxon>Burkholderiales</taxon>
        <taxon>Comamonadaceae</taxon>
        <taxon>Comamonas</taxon>
    </lineage>
</organism>
<comment type="catalytic activity">
    <reaction evidence="9">
        <text>a 2,3-saturated acyl-[ACP] + NAD(+) = a (2E)-enoyl-[ACP] + NADH + H(+)</text>
        <dbReference type="Rhea" id="RHEA:10240"/>
        <dbReference type="Rhea" id="RHEA-COMP:9925"/>
        <dbReference type="Rhea" id="RHEA-COMP:9926"/>
        <dbReference type="ChEBI" id="CHEBI:15378"/>
        <dbReference type="ChEBI" id="CHEBI:57540"/>
        <dbReference type="ChEBI" id="CHEBI:57945"/>
        <dbReference type="ChEBI" id="CHEBI:78784"/>
        <dbReference type="ChEBI" id="CHEBI:78785"/>
        <dbReference type="EC" id="1.3.1.9"/>
    </reaction>
</comment>
<evidence type="ECO:0000256" key="11">
    <source>
        <dbReference type="PIRSR" id="PIRSR000094-2"/>
    </source>
</evidence>
<dbReference type="PIRSF" id="PIRSF000094">
    <property type="entry name" value="Enoyl-ACP_rdct"/>
    <property type="match status" value="1"/>
</dbReference>
<dbReference type="Gene3D" id="3.40.50.720">
    <property type="entry name" value="NAD(P)-binding Rossmann-like Domain"/>
    <property type="match status" value="1"/>
</dbReference>
<dbReference type="InterPro" id="IPR014358">
    <property type="entry name" value="Enoyl-ACP_Rdtase_NADH"/>
</dbReference>